<dbReference type="AlphaFoldDB" id="A0A510X735"/>
<comment type="caution">
    <text evidence="2">The sequence shown here is derived from an EMBL/GenBank/DDBJ whole genome shotgun (WGS) entry which is preliminary data.</text>
</comment>
<organism evidence="2 3">
    <name type="scientific">Bisbaumannia pacifica</name>
    <dbReference type="NCBI Taxonomy" id="77098"/>
    <lineage>
        <taxon>Bacteria</taxon>
        <taxon>Pseudomonadati</taxon>
        <taxon>Pseudomonadota</taxon>
        <taxon>Gammaproteobacteria</taxon>
        <taxon>Oceanospirillales</taxon>
        <taxon>Halomonadaceae</taxon>
        <taxon>Bisbaumannia</taxon>
    </lineage>
</organism>
<reference evidence="2 3" key="1">
    <citation type="submission" date="2019-07" db="EMBL/GenBank/DDBJ databases">
        <title>Whole genome shotgun sequence of Halomonas pacifica NBRC 102220.</title>
        <authorList>
            <person name="Hosoyama A."/>
            <person name="Uohara A."/>
            <person name="Ohji S."/>
            <person name="Ichikawa N."/>
        </authorList>
    </citation>
    <scope>NUCLEOTIDE SEQUENCE [LARGE SCALE GENOMIC DNA]</scope>
    <source>
        <strain evidence="2 3">NBRC 102220</strain>
    </source>
</reference>
<evidence type="ECO:0000256" key="1">
    <source>
        <dbReference type="SAM" id="Phobius"/>
    </source>
</evidence>
<keyword evidence="1" id="KW-1133">Transmembrane helix</keyword>
<keyword evidence="3" id="KW-1185">Reference proteome</keyword>
<accession>A0A510X735</accession>
<feature type="transmembrane region" description="Helical" evidence="1">
    <location>
        <begin position="42"/>
        <end position="68"/>
    </location>
</feature>
<sequence>MELTDLFGIAVTLLMLGGLVMTQVSGGIGTWLLVSWVGIPAFFLLAGLLANTHGLLFGAAIMIGIYAFRRR</sequence>
<dbReference type="RefSeq" id="WP_146801843.1">
    <property type="nucleotide sequence ID" value="NZ_BJUK01000007.1"/>
</dbReference>
<proteinExistence type="predicted"/>
<gene>
    <name evidence="2" type="ORF">HPA02_08500</name>
</gene>
<evidence type="ECO:0000313" key="3">
    <source>
        <dbReference type="Proteomes" id="UP000321275"/>
    </source>
</evidence>
<protein>
    <submittedName>
        <fullName evidence="2">Uncharacterized protein</fullName>
    </submittedName>
</protein>
<dbReference type="Proteomes" id="UP000321275">
    <property type="component" value="Unassembled WGS sequence"/>
</dbReference>
<name>A0A510X735_9GAMM</name>
<evidence type="ECO:0000313" key="2">
    <source>
        <dbReference type="EMBL" id="GEK46567.1"/>
    </source>
</evidence>
<dbReference type="EMBL" id="BJUK01000007">
    <property type="protein sequence ID" value="GEK46567.1"/>
    <property type="molecule type" value="Genomic_DNA"/>
</dbReference>
<keyword evidence="1" id="KW-0472">Membrane</keyword>
<keyword evidence="1" id="KW-0812">Transmembrane</keyword>